<comment type="caution">
    <text evidence="12">The sequence shown here is derived from an EMBL/GenBank/DDBJ whole genome shotgun (WGS) entry which is preliminary data.</text>
</comment>
<dbReference type="EC" id="1.1.1.381" evidence="5"/>
<dbReference type="PROSITE" id="PS00061">
    <property type="entry name" value="ADH_SHORT"/>
    <property type="match status" value="1"/>
</dbReference>
<dbReference type="RefSeq" id="WP_078347859.1">
    <property type="nucleotide sequence ID" value="NZ_MBTF01000009.1"/>
</dbReference>
<dbReference type="STRING" id="1792845.BC343_26520"/>
<dbReference type="EMBL" id="MBTF01000009">
    <property type="protein sequence ID" value="OOQ60085.1"/>
    <property type="molecule type" value="Genomic_DNA"/>
</dbReference>
<dbReference type="CDD" id="cd05233">
    <property type="entry name" value="SDR_c"/>
    <property type="match status" value="1"/>
</dbReference>
<evidence type="ECO:0000256" key="2">
    <source>
        <dbReference type="ARBA" id="ARBA00023002"/>
    </source>
</evidence>
<evidence type="ECO:0000256" key="6">
    <source>
        <dbReference type="ARBA" id="ARBA00044065"/>
    </source>
</evidence>
<dbReference type="Proteomes" id="UP000189739">
    <property type="component" value="Unassembled WGS sequence"/>
</dbReference>
<dbReference type="InterPro" id="IPR036291">
    <property type="entry name" value="NAD(P)-bd_dom_sf"/>
</dbReference>
<gene>
    <name evidence="12" type="ORF">BC343_26520</name>
</gene>
<comment type="similarity">
    <text evidence="1 11">Belongs to the short-chain dehydrogenases/reductases (SDR) family.</text>
</comment>
<evidence type="ECO:0000256" key="5">
    <source>
        <dbReference type="ARBA" id="ARBA00044059"/>
    </source>
</evidence>
<name>A0A1S9PGI7_9SPHI</name>
<evidence type="ECO:0000313" key="13">
    <source>
        <dbReference type="Proteomes" id="UP000189739"/>
    </source>
</evidence>
<evidence type="ECO:0000256" key="9">
    <source>
        <dbReference type="ARBA" id="ARBA00045650"/>
    </source>
</evidence>
<accession>A0A1S9PGI7</accession>
<comment type="function">
    <text evidence="9">NADP-dependent dehydrogenase with broad substrate specificity acting on 3-hydroxy acids. Catalyzes the NADP-dependent oxidation of L-allo-threonine to L-2-amino-3-keto-butyrate, which is spontaneously decarboxylated into aminoacetone. Also acts on D-threonine, L-serine, D-serine, D-3-hydroxyisobutyrate, L-3-hydroxyisobutyrate, D-glycerate and L-glycerate. Able to catalyze the reduction of the malonic semialdehyde to 3-hydroxypropionic acid. YdfG is apparently supplementing RutE, the presumed malonic semialdehyde reductase involved in pyrimidine degradation since both are able to detoxify malonic semialdehyde.</text>
</comment>
<protein>
    <recommendedName>
        <fullName evidence="6">NADP-dependent 3-hydroxy acid dehydrogenase YdfG</fullName>
        <ecNumber evidence="4">1.1.1.298</ecNumber>
        <ecNumber evidence="5">1.1.1.381</ecNumber>
    </recommendedName>
    <alternativeName>
        <fullName evidence="8">L-allo-threonine dehydrogenase</fullName>
    </alternativeName>
    <alternativeName>
        <fullName evidence="7">Malonic semialdehyde reductase</fullName>
    </alternativeName>
</protein>
<dbReference type="InterPro" id="IPR002347">
    <property type="entry name" value="SDR_fam"/>
</dbReference>
<dbReference type="PANTHER" id="PTHR43086">
    <property type="entry name" value="VERY-LONG-CHAIN 3-OXOOACYL-COA REDUCTASE"/>
    <property type="match status" value="1"/>
</dbReference>
<dbReference type="InterPro" id="IPR020904">
    <property type="entry name" value="Sc_DH/Rdtase_CS"/>
</dbReference>
<dbReference type="OrthoDB" id="9787298at2"/>
<evidence type="ECO:0000256" key="1">
    <source>
        <dbReference type="ARBA" id="ARBA00006484"/>
    </source>
</evidence>
<dbReference type="Gene3D" id="3.40.50.720">
    <property type="entry name" value="NAD(P)-binding Rossmann-like Domain"/>
    <property type="match status" value="1"/>
</dbReference>
<evidence type="ECO:0000256" key="8">
    <source>
        <dbReference type="ARBA" id="ARBA00044349"/>
    </source>
</evidence>
<evidence type="ECO:0000313" key="12">
    <source>
        <dbReference type="EMBL" id="OOQ60085.1"/>
    </source>
</evidence>
<dbReference type="PRINTS" id="PR00080">
    <property type="entry name" value="SDRFAMILY"/>
</dbReference>
<keyword evidence="2" id="KW-0560">Oxidoreductase</keyword>
<dbReference type="SUPFAM" id="SSF51735">
    <property type="entry name" value="NAD(P)-binding Rossmann-fold domains"/>
    <property type="match status" value="1"/>
</dbReference>
<evidence type="ECO:0000256" key="10">
    <source>
        <dbReference type="ARBA" id="ARBA00047274"/>
    </source>
</evidence>
<dbReference type="EC" id="1.1.1.298" evidence="4"/>
<reference evidence="12 13" key="1">
    <citation type="submission" date="2016-07" db="EMBL/GenBank/DDBJ databases">
        <title>Genomic analysis of zinc-resistant bacterium Mucilaginibacter pedocola TBZ30.</title>
        <authorList>
            <person name="Huang J."/>
            <person name="Tang J."/>
        </authorList>
    </citation>
    <scope>NUCLEOTIDE SEQUENCE [LARGE SCALE GENOMIC DNA]</scope>
    <source>
        <strain evidence="12 13">TBZ30</strain>
    </source>
</reference>
<evidence type="ECO:0000256" key="7">
    <source>
        <dbReference type="ARBA" id="ARBA00044271"/>
    </source>
</evidence>
<organism evidence="12 13">
    <name type="scientific">Mucilaginibacter pedocola</name>
    <dbReference type="NCBI Taxonomy" id="1792845"/>
    <lineage>
        <taxon>Bacteria</taxon>
        <taxon>Pseudomonadati</taxon>
        <taxon>Bacteroidota</taxon>
        <taxon>Sphingobacteriia</taxon>
        <taxon>Sphingobacteriales</taxon>
        <taxon>Sphingobacteriaceae</taxon>
        <taxon>Mucilaginibacter</taxon>
    </lineage>
</organism>
<comment type="catalytic activity">
    <reaction evidence="3">
        <text>L-allo-threonine + NADP(+) = aminoacetone + CO2 + NADPH</text>
        <dbReference type="Rhea" id="RHEA:43524"/>
        <dbReference type="ChEBI" id="CHEBI:16526"/>
        <dbReference type="ChEBI" id="CHEBI:57783"/>
        <dbReference type="ChEBI" id="CHEBI:58320"/>
        <dbReference type="ChEBI" id="CHEBI:58349"/>
        <dbReference type="ChEBI" id="CHEBI:58585"/>
        <dbReference type="EC" id="1.1.1.381"/>
    </reaction>
</comment>
<dbReference type="PRINTS" id="PR00081">
    <property type="entry name" value="GDHRDH"/>
</dbReference>
<dbReference type="PANTHER" id="PTHR43086:SF3">
    <property type="entry name" value="NADP-DEPENDENT 3-HYDROXY ACID DEHYDROGENASE YDFG"/>
    <property type="match status" value="1"/>
</dbReference>
<keyword evidence="13" id="KW-1185">Reference proteome</keyword>
<dbReference type="AlphaFoldDB" id="A0A1S9PGI7"/>
<sequence>MNIIITGASSGVGFEAVLELILSGKHKVMALARSQSRLEKLLEIAKGLNPDCEIYAIAFDIVHDDYDGLQQFIASNFDNRVDVLVNNAGVLINKPFIELSETDFVEMLQSNYIGHVRIIQALLGFMVEGSHIVNIGSMGAFQGSAKFNGLAAYSASKAALHTLTECLAQELVPQGIKVNCLALGSAQTEMLEQAFPGYESPVMAFEMGKYIADFAVTGSRFFNGKVLPVAVTTP</sequence>
<dbReference type="GO" id="GO:0035527">
    <property type="term" value="F:3-hydroxypropionate dehydrogenase (NADP+) activity"/>
    <property type="evidence" value="ECO:0007669"/>
    <property type="project" value="UniProtKB-EC"/>
</dbReference>
<evidence type="ECO:0000256" key="11">
    <source>
        <dbReference type="RuleBase" id="RU000363"/>
    </source>
</evidence>
<dbReference type="Pfam" id="PF00106">
    <property type="entry name" value="adh_short"/>
    <property type="match status" value="1"/>
</dbReference>
<evidence type="ECO:0000256" key="3">
    <source>
        <dbReference type="ARBA" id="ARBA00043812"/>
    </source>
</evidence>
<evidence type="ECO:0000256" key="4">
    <source>
        <dbReference type="ARBA" id="ARBA00044050"/>
    </source>
</evidence>
<comment type="catalytic activity">
    <reaction evidence="10">
        <text>3-hydroxypropanoate + NADP(+) = 3-oxopropanoate + NADPH + H(+)</text>
        <dbReference type="Rhea" id="RHEA:26438"/>
        <dbReference type="ChEBI" id="CHEBI:15378"/>
        <dbReference type="ChEBI" id="CHEBI:16510"/>
        <dbReference type="ChEBI" id="CHEBI:33190"/>
        <dbReference type="ChEBI" id="CHEBI:57783"/>
        <dbReference type="ChEBI" id="CHEBI:58349"/>
        <dbReference type="EC" id="1.1.1.298"/>
    </reaction>
</comment>
<proteinExistence type="inferred from homology"/>